<dbReference type="InterPro" id="IPR001087">
    <property type="entry name" value="GDSL"/>
</dbReference>
<dbReference type="CDD" id="cd01837">
    <property type="entry name" value="SGNH_plant_lipase_like"/>
    <property type="match status" value="1"/>
</dbReference>
<feature type="non-terminal residue" evidence="2">
    <location>
        <position position="1"/>
    </location>
</feature>
<comment type="similarity">
    <text evidence="1">Belongs to the 'GDSL' lipolytic enzyme family.</text>
</comment>
<evidence type="ECO:0000313" key="3">
    <source>
        <dbReference type="Proteomes" id="UP000685013"/>
    </source>
</evidence>
<evidence type="ECO:0000313" key="2">
    <source>
        <dbReference type="EMBL" id="KAG6582164.1"/>
    </source>
</evidence>
<gene>
    <name evidence="2" type="ORF">SDJN03_22166</name>
</gene>
<organism evidence="2 3">
    <name type="scientific">Cucurbita argyrosperma subsp. sororia</name>
    <dbReference type="NCBI Taxonomy" id="37648"/>
    <lineage>
        <taxon>Eukaryota</taxon>
        <taxon>Viridiplantae</taxon>
        <taxon>Streptophyta</taxon>
        <taxon>Embryophyta</taxon>
        <taxon>Tracheophyta</taxon>
        <taxon>Spermatophyta</taxon>
        <taxon>Magnoliopsida</taxon>
        <taxon>eudicotyledons</taxon>
        <taxon>Gunneridae</taxon>
        <taxon>Pentapetalae</taxon>
        <taxon>rosids</taxon>
        <taxon>fabids</taxon>
        <taxon>Cucurbitales</taxon>
        <taxon>Cucurbitaceae</taxon>
        <taxon>Cucurbiteae</taxon>
        <taxon>Cucurbita</taxon>
    </lineage>
</organism>
<dbReference type="InterPro" id="IPR051238">
    <property type="entry name" value="GDSL_esterase/lipase"/>
</dbReference>
<dbReference type="GO" id="GO:0016788">
    <property type="term" value="F:hydrolase activity, acting on ester bonds"/>
    <property type="evidence" value="ECO:0007669"/>
    <property type="project" value="InterPro"/>
</dbReference>
<dbReference type="InterPro" id="IPR035669">
    <property type="entry name" value="SGNH_plant_lipase-like"/>
</dbReference>
<accession>A0AAV6MKP1</accession>
<dbReference type="AlphaFoldDB" id="A0AAV6MKP1"/>
<dbReference type="Proteomes" id="UP000685013">
    <property type="component" value="Chromosome 14"/>
</dbReference>
<reference evidence="2 3" key="1">
    <citation type="journal article" date="2021" name="Hortic Res">
        <title>The domestication of Cucurbita argyrosperma as revealed by the genome of its wild relative.</title>
        <authorList>
            <person name="Barrera-Redondo J."/>
            <person name="Sanchez-de la Vega G."/>
            <person name="Aguirre-Liguori J.A."/>
            <person name="Castellanos-Morales G."/>
            <person name="Gutierrez-Guerrero Y.T."/>
            <person name="Aguirre-Dugua X."/>
            <person name="Aguirre-Planter E."/>
            <person name="Tenaillon M.I."/>
            <person name="Lira-Saade R."/>
            <person name="Eguiarte L.E."/>
        </authorList>
    </citation>
    <scope>NUCLEOTIDE SEQUENCE [LARGE SCALE GENOMIC DNA]</scope>
    <source>
        <strain evidence="2">JBR-2021</strain>
    </source>
</reference>
<dbReference type="Pfam" id="PF00657">
    <property type="entry name" value="Lipase_GDSL"/>
    <property type="match status" value="1"/>
</dbReference>
<name>A0AAV6MKP1_9ROSI</name>
<evidence type="ECO:0000256" key="1">
    <source>
        <dbReference type="ARBA" id="ARBA00008668"/>
    </source>
</evidence>
<proteinExistence type="inferred from homology"/>
<comment type="caution">
    <text evidence="2">The sequence shown here is derived from an EMBL/GenBank/DDBJ whole genome shotgun (WGS) entry which is preliminary data.</text>
</comment>
<protein>
    <submittedName>
        <fullName evidence="2">GDSL esterase/lipase</fullName>
    </submittedName>
</protein>
<keyword evidence="3" id="KW-1185">Reference proteome</keyword>
<dbReference type="PANTHER" id="PTHR45650">
    <property type="entry name" value="GDSL-LIKE LIPASE/ACYLHYDROLASE-RELATED"/>
    <property type="match status" value="1"/>
</dbReference>
<dbReference type="PANTHER" id="PTHR45650:SF4">
    <property type="entry name" value="GDSL-LIKE LIPASE_ACYLHYDROLASE FAMILY PROTEIN, EXPRESSED"/>
    <property type="match status" value="1"/>
</dbReference>
<sequence>MDIIFVNNNTVLGILCFTLFTLFGTCFSRAFTANFVFGDSLVEVGNNNYIPSLSRANYEPNGIDFGWPTGRFTNGRTIVDIIGKFVIYIALLRSTKDSKQEFNVYYVYVPILPGQELGFETFTPPYLAPSSTGPVILHGVNYASGSAGIFNNTGKIFLARINLFAQVDNFANNRQDIIDMIGLPAAMDLLRTSIFSITIGSNDFINNYFTPVLSDSGHRLIPPELFVGSMISSYRLQLTRLYNLGARNIVVVNVGPIGCIPYQRDSNPSLGSNCANSPNLMAQSFNNQLRGLITELRAQFQNSNFLYANAYHIVQDIVQNHASYGFENADSACCRIAGRYGGLFPCGPPSRVCVDRSKYVFWDSFHPSEATNSIIARRLMDGDANDIWPINIRELERFN</sequence>
<dbReference type="EMBL" id="JAGKQH010000014">
    <property type="protein sequence ID" value="KAG6582164.1"/>
    <property type="molecule type" value="Genomic_DNA"/>
</dbReference>